<reference evidence="1 2" key="1">
    <citation type="journal article" date="2010" name="Proc. Natl. Acad. Sci. U.S.A.">
        <title>Insights into evolution of multicellular fungi from the assembled chromosomes of the mushroom Coprinopsis cinerea (Coprinus cinereus).</title>
        <authorList>
            <person name="Stajich J.E."/>
            <person name="Wilke S.K."/>
            <person name="Ahren D."/>
            <person name="Au C.H."/>
            <person name="Birren B.W."/>
            <person name="Borodovsky M."/>
            <person name="Burns C."/>
            <person name="Canback B."/>
            <person name="Casselton L.A."/>
            <person name="Cheng C.K."/>
            <person name="Deng J."/>
            <person name="Dietrich F.S."/>
            <person name="Fargo D.C."/>
            <person name="Farman M.L."/>
            <person name="Gathman A.C."/>
            <person name="Goldberg J."/>
            <person name="Guigo R."/>
            <person name="Hoegger P.J."/>
            <person name="Hooker J.B."/>
            <person name="Huggins A."/>
            <person name="James T.Y."/>
            <person name="Kamada T."/>
            <person name="Kilaru S."/>
            <person name="Kodira C."/>
            <person name="Kues U."/>
            <person name="Kupfer D."/>
            <person name="Kwan H.S."/>
            <person name="Lomsadze A."/>
            <person name="Li W."/>
            <person name="Lilly W.W."/>
            <person name="Ma L.J."/>
            <person name="Mackey A.J."/>
            <person name="Manning G."/>
            <person name="Martin F."/>
            <person name="Muraguchi H."/>
            <person name="Natvig D.O."/>
            <person name="Palmerini H."/>
            <person name="Ramesh M.A."/>
            <person name="Rehmeyer C.J."/>
            <person name="Roe B.A."/>
            <person name="Shenoy N."/>
            <person name="Stanke M."/>
            <person name="Ter-Hovhannisyan V."/>
            <person name="Tunlid A."/>
            <person name="Velagapudi R."/>
            <person name="Vision T.J."/>
            <person name="Zeng Q."/>
            <person name="Zolan M.E."/>
            <person name="Pukkila P.J."/>
        </authorList>
    </citation>
    <scope>NUCLEOTIDE SEQUENCE [LARGE SCALE GENOMIC DNA]</scope>
    <source>
        <strain evidence="2">Okayama-7 / 130 / ATCC MYA-4618 / FGSC 9003</strain>
    </source>
</reference>
<name>D6RPV6_COPC7</name>
<keyword evidence="2" id="KW-1185">Reference proteome</keyword>
<evidence type="ECO:0000313" key="1">
    <source>
        <dbReference type="EMBL" id="EFI26855.1"/>
    </source>
</evidence>
<dbReference type="Proteomes" id="UP000001861">
    <property type="component" value="Unassembled WGS sequence"/>
</dbReference>
<organism evidence="1 2">
    <name type="scientific">Coprinopsis cinerea (strain Okayama-7 / 130 / ATCC MYA-4618 / FGSC 9003)</name>
    <name type="common">Inky cap fungus</name>
    <name type="synonym">Hormographiella aspergillata</name>
    <dbReference type="NCBI Taxonomy" id="240176"/>
    <lineage>
        <taxon>Eukaryota</taxon>
        <taxon>Fungi</taxon>
        <taxon>Dikarya</taxon>
        <taxon>Basidiomycota</taxon>
        <taxon>Agaricomycotina</taxon>
        <taxon>Agaricomycetes</taxon>
        <taxon>Agaricomycetidae</taxon>
        <taxon>Agaricales</taxon>
        <taxon>Agaricineae</taxon>
        <taxon>Psathyrellaceae</taxon>
        <taxon>Coprinopsis</taxon>
    </lineage>
</organism>
<proteinExistence type="predicted"/>
<dbReference type="VEuPathDB" id="FungiDB:CC1G_15257"/>
<dbReference type="HOGENOM" id="CLU_2904092_0_0_1"/>
<dbReference type="RefSeq" id="XP_002910349.1">
    <property type="nucleotide sequence ID" value="XM_002910303.1"/>
</dbReference>
<dbReference type="GeneID" id="9378770"/>
<sequence>MGALWAPALNCCAPCLAPLGLGKPGSNTLPWRAPTSPSVTVALRLQCLKFLFNIKLQGEASN</sequence>
<dbReference type="EMBL" id="AACS02000010">
    <property type="protein sequence ID" value="EFI26855.1"/>
    <property type="molecule type" value="Genomic_DNA"/>
</dbReference>
<dbReference type="KEGG" id="cci:CC1G_15257"/>
<gene>
    <name evidence="1" type="ORF">CC1G_15257</name>
</gene>
<protein>
    <submittedName>
        <fullName evidence="1">Uncharacterized protein</fullName>
    </submittedName>
</protein>
<dbReference type="InParanoid" id="D6RPV6"/>
<dbReference type="AlphaFoldDB" id="D6RPV6"/>
<comment type="caution">
    <text evidence="1">The sequence shown here is derived from an EMBL/GenBank/DDBJ whole genome shotgun (WGS) entry which is preliminary data.</text>
</comment>
<accession>D6RPV6</accession>
<evidence type="ECO:0000313" key="2">
    <source>
        <dbReference type="Proteomes" id="UP000001861"/>
    </source>
</evidence>